<reference evidence="5" key="1">
    <citation type="submission" date="2016-10" db="EMBL/GenBank/DDBJ databases">
        <authorList>
            <person name="Varghese N."/>
        </authorList>
    </citation>
    <scope>NUCLEOTIDE SEQUENCE [LARGE SCALE GENOMIC DNA]</scope>
    <source>
        <strain evidence="5">DSM 24868</strain>
    </source>
</reference>
<feature type="region of interest" description="Disordered" evidence="2">
    <location>
        <begin position="1"/>
        <end position="24"/>
    </location>
</feature>
<sequence>MTEDAHVDGPAAVPSAPDDAVETAASDAVDAVAPAASSPRPRRRALPVAFALSLLAVVGLAVPLVMLALARDSWEGQNADLRAAVEDLTDEVSAQNMRLAELETVEQQLATLKSEYSAAVNQGAKGVEGVEELEDIIEAFERCIDAQADHFDVLRNAERYVASSVEASERSIRDYCDEVADAYAAFQSAHG</sequence>
<keyword evidence="5" id="KW-1185">Reference proteome</keyword>
<keyword evidence="3" id="KW-0472">Membrane</keyword>
<dbReference type="Proteomes" id="UP000183315">
    <property type="component" value="Unassembled WGS sequence"/>
</dbReference>
<feature type="transmembrane region" description="Helical" evidence="3">
    <location>
        <begin position="48"/>
        <end position="70"/>
    </location>
</feature>
<evidence type="ECO:0000256" key="1">
    <source>
        <dbReference type="SAM" id="Coils"/>
    </source>
</evidence>
<feature type="compositionally biased region" description="Low complexity" evidence="2">
    <location>
        <begin position="8"/>
        <end position="24"/>
    </location>
</feature>
<proteinExistence type="predicted"/>
<keyword evidence="3" id="KW-0812">Transmembrane</keyword>
<keyword evidence="1" id="KW-0175">Coiled coil</keyword>
<protein>
    <submittedName>
        <fullName evidence="4">Uncharacterized protein</fullName>
    </submittedName>
</protein>
<evidence type="ECO:0000256" key="3">
    <source>
        <dbReference type="SAM" id="Phobius"/>
    </source>
</evidence>
<evidence type="ECO:0000313" key="5">
    <source>
        <dbReference type="Proteomes" id="UP000183315"/>
    </source>
</evidence>
<accession>A0A1H6ZBN1</accession>
<evidence type="ECO:0000256" key="2">
    <source>
        <dbReference type="SAM" id="MobiDB-lite"/>
    </source>
</evidence>
<dbReference type="STRING" id="1043493.SAMN05421637_1868"/>
<organism evidence="4 5">
    <name type="scientific">Demequina mangrovi</name>
    <dbReference type="NCBI Taxonomy" id="1043493"/>
    <lineage>
        <taxon>Bacteria</taxon>
        <taxon>Bacillati</taxon>
        <taxon>Actinomycetota</taxon>
        <taxon>Actinomycetes</taxon>
        <taxon>Micrococcales</taxon>
        <taxon>Demequinaceae</taxon>
        <taxon>Demequina</taxon>
    </lineage>
</organism>
<evidence type="ECO:0000313" key="4">
    <source>
        <dbReference type="EMBL" id="SEJ46295.1"/>
    </source>
</evidence>
<name>A0A1H6ZBN1_9MICO</name>
<dbReference type="OrthoDB" id="5146994at2"/>
<keyword evidence="3" id="KW-1133">Transmembrane helix</keyword>
<dbReference type="AlphaFoldDB" id="A0A1H6ZBN1"/>
<dbReference type="EMBL" id="FNZI01000004">
    <property type="protein sequence ID" value="SEJ46295.1"/>
    <property type="molecule type" value="Genomic_DNA"/>
</dbReference>
<feature type="coiled-coil region" evidence="1">
    <location>
        <begin position="71"/>
        <end position="122"/>
    </location>
</feature>
<gene>
    <name evidence="4" type="ORF">SAMN05421637_1868</name>
</gene>
<dbReference type="RefSeq" id="WP_042214425.1">
    <property type="nucleotide sequence ID" value="NZ_BBLU01000006.1"/>
</dbReference>